<reference evidence="8 9" key="1">
    <citation type="submission" date="2017-09" db="EMBL/GenBank/DDBJ databases">
        <title>Complete genome sequence of Verrucomicrobial strain HZ-65, isolated from freshwater.</title>
        <authorList>
            <person name="Choi A."/>
        </authorList>
    </citation>
    <scope>NUCLEOTIDE SEQUENCE [LARGE SCALE GENOMIC DNA]</scope>
    <source>
        <strain evidence="8 9">HZ-65</strain>
    </source>
</reference>
<dbReference type="InterPro" id="IPR013324">
    <property type="entry name" value="RNA_pol_sigma_r3/r4-like"/>
</dbReference>
<keyword evidence="3" id="KW-0731">Sigma factor</keyword>
<feature type="domain" description="RNA polymerase sigma-70 region 2" evidence="6">
    <location>
        <begin position="33"/>
        <end position="97"/>
    </location>
</feature>
<evidence type="ECO:0000256" key="2">
    <source>
        <dbReference type="ARBA" id="ARBA00023015"/>
    </source>
</evidence>
<dbReference type="SUPFAM" id="SSF88946">
    <property type="entry name" value="Sigma2 domain of RNA polymerase sigma factors"/>
    <property type="match status" value="1"/>
</dbReference>
<evidence type="ECO:0000256" key="4">
    <source>
        <dbReference type="ARBA" id="ARBA00023163"/>
    </source>
</evidence>
<evidence type="ECO:0000256" key="3">
    <source>
        <dbReference type="ARBA" id="ARBA00023082"/>
    </source>
</evidence>
<dbReference type="PANTHER" id="PTHR43133">
    <property type="entry name" value="RNA POLYMERASE ECF-TYPE SIGMA FACTO"/>
    <property type="match status" value="1"/>
</dbReference>
<feature type="transmembrane region" description="Helical" evidence="5">
    <location>
        <begin position="275"/>
        <end position="297"/>
    </location>
</feature>
<dbReference type="GO" id="GO:0003677">
    <property type="term" value="F:DNA binding"/>
    <property type="evidence" value="ECO:0007669"/>
    <property type="project" value="InterPro"/>
</dbReference>
<keyword evidence="5" id="KW-0812">Transmembrane</keyword>
<evidence type="ECO:0000313" key="9">
    <source>
        <dbReference type="Proteomes" id="UP000217265"/>
    </source>
</evidence>
<evidence type="ECO:0000256" key="1">
    <source>
        <dbReference type="ARBA" id="ARBA00010641"/>
    </source>
</evidence>
<accession>A0A290QAV7</accession>
<dbReference type="Pfam" id="PF08281">
    <property type="entry name" value="Sigma70_r4_2"/>
    <property type="match status" value="1"/>
</dbReference>
<keyword evidence="5" id="KW-1133">Transmembrane helix</keyword>
<dbReference type="Pfam" id="PF04542">
    <property type="entry name" value="Sigma70_r2"/>
    <property type="match status" value="1"/>
</dbReference>
<dbReference type="KEGG" id="vbh:CMV30_17355"/>
<keyword evidence="4" id="KW-0804">Transcription</keyword>
<dbReference type="OrthoDB" id="5757196at2"/>
<organism evidence="8 9">
    <name type="scientific">Nibricoccus aquaticus</name>
    <dbReference type="NCBI Taxonomy" id="2576891"/>
    <lineage>
        <taxon>Bacteria</taxon>
        <taxon>Pseudomonadati</taxon>
        <taxon>Verrucomicrobiota</taxon>
        <taxon>Opitutia</taxon>
        <taxon>Opitutales</taxon>
        <taxon>Opitutaceae</taxon>
        <taxon>Nibricoccus</taxon>
    </lineage>
</organism>
<feature type="transmembrane region" description="Helical" evidence="5">
    <location>
        <begin position="309"/>
        <end position="331"/>
    </location>
</feature>
<dbReference type="Gene3D" id="1.10.10.10">
    <property type="entry name" value="Winged helix-like DNA-binding domain superfamily/Winged helix DNA-binding domain"/>
    <property type="match status" value="1"/>
</dbReference>
<dbReference type="InterPro" id="IPR036388">
    <property type="entry name" value="WH-like_DNA-bd_sf"/>
</dbReference>
<dbReference type="SUPFAM" id="SSF88659">
    <property type="entry name" value="Sigma3 and sigma4 domains of RNA polymerase sigma factors"/>
    <property type="match status" value="1"/>
</dbReference>
<dbReference type="InterPro" id="IPR007627">
    <property type="entry name" value="RNA_pol_sigma70_r2"/>
</dbReference>
<dbReference type="GO" id="GO:0016987">
    <property type="term" value="F:sigma factor activity"/>
    <property type="evidence" value="ECO:0007669"/>
    <property type="project" value="UniProtKB-KW"/>
</dbReference>
<dbReference type="NCBIfam" id="TIGR02937">
    <property type="entry name" value="sigma70-ECF"/>
    <property type="match status" value="1"/>
</dbReference>
<dbReference type="InterPro" id="IPR014284">
    <property type="entry name" value="RNA_pol_sigma-70_dom"/>
</dbReference>
<evidence type="ECO:0000259" key="7">
    <source>
        <dbReference type="Pfam" id="PF08281"/>
    </source>
</evidence>
<evidence type="ECO:0000256" key="5">
    <source>
        <dbReference type="SAM" id="Phobius"/>
    </source>
</evidence>
<feature type="domain" description="RNA polymerase sigma factor 70 region 4 type 2" evidence="7">
    <location>
        <begin position="135"/>
        <end position="183"/>
    </location>
</feature>
<dbReference type="RefSeq" id="WP_096057202.1">
    <property type="nucleotide sequence ID" value="NZ_CP023344.1"/>
</dbReference>
<dbReference type="GO" id="GO:0006352">
    <property type="term" value="P:DNA-templated transcription initiation"/>
    <property type="evidence" value="ECO:0007669"/>
    <property type="project" value="InterPro"/>
</dbReference>
<dbReference type="Proteomes" id="UP000217265">
    <property type="component" value="Chromosome"/>
</dbReference>
<dbReference type="CDD" id="cd06171">
    <property type="entry name" value="Sigma70_r4"/>
    <property type="match status" value="1"/>
</dbReference>
<keyword evidence="2" id="KW-0805">Transcription regulation</keyword>
<dbReference type="PANTHER" id="PTHR43133:SF51">
    <property type="entry name" value="RNA POLYMERASE SIGMA FACTOR"/>
    <property type="match status" value="1"/>
</dbReference>
<comment type="similarity">
    <text evidence="1">Belongs to the sigma-70 factor family. ECF subfamily.</text>
</comment>
<sequence>MSNPESTPEIDTNNDAELVAACLDGDRDAFARIVERYQRLLCSLAYSATGSMSTGEDIAQETFVEAWRKLHSLREPEKLRPWLCGILRHKTGRLRRRDIKEPVFQAETIDAAAEVAGQEEPATNLAMRKEEQAILWSELERVPEIYREPLILYYREHGSVEHVAAALDLSEDAVKQRLARGRRILQERVLAFVESALTRSTPGRIFTLGVLAALPAILPAPAKAAAIGGVTAQGAALAKTTGLTAIISSLIGVANVVLSLRAAHDQSRTPRERRAVAKGILFSFGGSLVFLAAVFGLRAAAFRWWEQRAVLLIVCQALVMGFVVALPVFVIRMQGHFRRIRSQERERHPECFHDSRDHAGSTAGEYLSKARLFGVPLLHVRFSLPDENAPPLFAWIAAGDRAYGLVFAWGTWAVAPISAGVVSIGLFSVGAVSIGVIGLGTVGVGLLAVGCISIGVKASAWLSALGWETARSNGFALARTAAEAPVAFAQNVNDPVARQLLANPHAEQTQMIFFAVLALLTFVPLVYYAQAVRKRLGRTRRN</sequence>
<name>A0A290QAV7_9BACT</name>
<dbReference type="AlphaFoldDB" id="A0A290QAV7"/>
<keyword evidence="9" id="KW-1185">Reference proteome</keyword>
<feature type="transmembrane region" description="Helical" evidence="5">
    <location>
        <begin position="511"/>
        <end position="532"/>
    </location>
</feature>
<evidence type="ECO:0000313" key="8">
    <source>
        <dbReference type="EMBL" id="ATC65573.1"/>
    </source>
</evidence>
<dbReference type="Gene3D" id="1.10.1740.10">
    <property type="match status" value="1"/>
</dbReference>
<dbReference type="InterPro" id="IPR013325">
    <property type="entry name" value="RNA_pol_sigma_r2"/>
</dbReference>
<gene>
    <name evidence="8" type="ORF">CMV30_17355</name>
</gene>
<dbReference type="InterPro" id="IPR013249">
    <property type="entry name" value="RNA_pol_sigma70_r4_t2"/>
</dbReference>
<protein>
    <submittedName>
        <fullName evidence="8">RNA polymerase</fullName>
    </submittedName>
</protein>
<keyword evidence="5" id="KW-0472">Membrane</keyword>
<dbReference type="EMBL" id="CP023344">
    <property type="protein sequence ID" value="ATC65573.1"/>
    <property type="molecule type" value="Genomic_DNA"/>
</dbReference>
<dbReference type="InterPro" id="IPR039425">
    <property type="entry name" value="RNA_pol_sigma-70-like"/>
</dbReference>
<evidence type="ECO:0000259" key="6">
    <source>
        <dbReference type="Pfam" id="PF04542"/>
    </source>
</evidence>
<proteinExistence type="inferred from homology"/>